<dbReference type="EMBL" id="CM046396">
    <property type="protein sequence ID" value="KAI8538968.1"/>
    <property type="molecule type" value="Genomic_DNA"/>
</dbReference>
<dbReference type="Proteomes" id="UP001062846">
    <property type="component" value="Chromosome 9"/>
</dbReference>
<organism evidence="1 2">
    <name type="scientific">Rhododendron molle</name>
    <name type="common">Chinese azalea</name>
    <name type="synonym">Azalea mollis</name>
    <dbReference type="NCBI Taxonomy" id="49168"/>
    <lineage>
        <taxon>Eukaryota</taxon>
        <taxon>Viridiplantae</taxon>
        <taxon>Streptophyta</taxon>
        <taxon>Embryophyta</taxon>
        <taxon>Tracheophyta</taxon>
        <taxon>Spermatophyta</taxon>
        <taxon>Magnoliopsida</taxon>
        <taxon>eudicotyledons</taxon>
        <taxon>Gunneridae</taxon>
        <taxon>Pentapetalae</taxon>
        <taxon>asterids</taxon>
        <taxon>Ericales</taxon>
        <taxon>Ericaceae</taxon>
        <taxon>Ericoideae</taxon>
        <taxon>Rhodoreae</taxon>
        <taxon>Rhododendron</taxon>
    </lineage>
</organism>
<gene>
    <name evidence="1" type="ORF">RHMOL_Rhmol09G0144300</name>
</gene>
<comment type="caution">
    <text evidence="1">The sequence shown here is derived from an EMBL/GenBank/DDBJ whole genome shotgun (WGS) entry which is preliminary data.</text>
</comment>
<reference evidence="1" key="1">
    <citation type="submission" date="2022-02" db="EMBL/GenBank/DDBJ databases">
        <title>Plant Genome Project.</title>
        <authorList>
            <person name="Zhang R.-G."/>
        </authorList>
    </citation>
    <scope>NUCLEOTIDE SEQUENCE</scope>
    <source>
        <strain evidence="1">AT1</strain>
    </source>
</reference>
<proteinExistence type="predicted"/>
<protein>
    <submittedName>
        <fullName evidence="1">Uncharacterized protein</fullName>
    </submittedName>
</protein>
<accession>A0ACC0MD35</accession>
<sequence>MATATLLLLLSLIPLSFLPFSSPLPADAVLNAAEILSNSGYVSMSLTLQLISSSLTTTPPTTSPSSQPPPPRAATIFSPSDSAFASSGQPSLSLLHLHFSPLAFSLETLRSLPYATRIPTLSPGNSLVVTTPDPTRPVSLNNVTITGSPIFDDGSLIVFGIDAFFDPHFVVPPRIHVPTPSLRCLASQTTPTPSFTSYSFAAASRVLRSREYSVMASCLDLQLPGLLHQQNLTVFAPVDDVLVDLIHNFSDYAAVFRQHVVPCRLTWTDLRDLEEGAVLRTFDDGFGVAVAKANGELVVNGVPVAFPDMYSSDWLVVHGLRPVIGEAPETSPEFGGEERIGPDRNEF</sequence>
<name>A0ACC0MD35_RHOML</name>
<evidence type="ECO:0000313" key="1">
    <source>
        <dbReference type="EMBL" id="KAI8538968.1"/>
    </source>
</evidence>
<evidence type="ECO:0000313" key="2">
    <source>
        <dbReference type="Proteomes" id="UP001062846"/>
    </source>
</evidence>
<keyword evidence="2" id="KW-1185">Reference proteome</keyword>